<comment type="caution">
    <text evidence="2">The sequence shown here is derived from an EMBL/GenBank/DDBJ whole genome shotgun (WGS) entry which is preliminary data.</text>
</comment>
<dbReference type="Pfam" id="PF26130">
    <property type="entry name" value="PB1-like"/>
    <property type="match status" value="1"/>
</dbReference>
<feature type="domain" description="PB1-like" evidence="1">
    <location>
        <begin position="24"/>
        <end position="103"/>
    </location>
</feature>
<evidence type="ECO:0000259" key="1">
    <source>
        <dbReference type="Pfam" id="PF26130"/>
    </source>
</evidence>
<sequence length="279" mass="32416">MVVYVSTPYIVKNGIKTHNLWKTINHDDAFKKPPKKVGEVNWIDNIDSDAKCVNEVSDMMKKIGYDNVAMKYYFKEPNIEFDKDLRKLATDIDVLEMLKFVSKYKFLDNDADEVLDDVRRNRNVHNLVITKHVANEGNAVSEYESESKYGSDSDDSDFIVDEESLIHDVDVDMQDFNNNTDANVEWMGCKEFVQEVNKVFNAKEDIDFEDFDSGTKSRNKGVRKKAIRQLGKMNNAEAGEIWKENLYVGQEFANSQLIKDMITRVFVEQRRELHLKKND</sequence>
<evidence type="ECO:0000313" key="2">
    <source>
        <dbReference type="EMBL" id="GJS63271.1"/>
    </source>
</evidence>
<dbReference type="Proteomes" id="UP001151760">
    <property type="component" value="Unassembled WGS sequence"/>
</dbReference>
<name>A0ABQ4XEN7_9ASTR</name>
<organism evidence="2 3">
    <name type="scientific">Tanacetum coccineum</name>
    <dbReference type="NCBI Taxonomy" id="301880"/>
    <lineage>
        <taxon>Eukaryota</taxon>
        <taxon>Viridiplantae</taxon>
        <taxon>Streptophyta</taxon>
        <taxon>Embryophyta</taxon>
        <taxon>Tracheophyta</taxon>
        <taxon>Spermatophyta</taxon>
        <taxon>Magnoliopsida</taxon>
        <taxon>eudicotyledons</taxon>
        <taxon>Gunneridae</taxon>
        <taxon>Pentapetalae</taxon>
        <taxon>asterids</taxon>
        <taxon>campanulids</taxon>
        <taxon>Asterales</taxon>
        <taxon>Asteraceae</taxon>
        <taxon>Asteroideae</taxon>
        <taxon>Anthemideae</taxon>
        <taxon>Anthemidinae</taxon>
        <taxon>Tanacetum</taxon>
    </lineage>
</organism>
<gene>
    <name evidence="2" type="ORF">Tco_0677835</name>
</gene>
<reference evidence="2" key="2">
    <citation type="submission" date="2022-01" db="EMBL/GenBank/DDBJ databases">
        <authorList>
            <person name="Yamashiro T."/>
            <person name="Shiraishi A."/>
            <person name="Satake H."/>
            <person name="Nakayama K."/>
        </authorList>
    </citation>
    <scope>NUCLEOTIDE SEQUENCE</scope>
</reference>
<keyword evidence="3" id="KW-1185">Reference proteome</keyword>
<dbReference type="EMBL" id="BQNB010009418">
    <property type="protein sequence ID" value="GJS63271.1"/>
    <property type="molecule type" value="Genomic_DNA"/>
</dbReference>
<reference evidence="2" key="1">
    <citation type="journal article" date="2022" name="Int. J. Mol. Sci.">
        <title>Draft Genome of Tanacetum Coccineum: Genomic Comparison of Closely Related Tanacetum-Family Plants.</title>
        <authorList>
            <person name="Yamashiro T."/>
            <person name="Shiraishi A."/>
            <person name="Nakayama K."/>
            <person name="Satake H."/>
        </authorList>
    </citation>
    <scope>NUCLEOTIDE SEQUENCE</scope>
</reference>
<protein>
    <recommendedName>
        <fullName evidence="1">PB1-like domain-containing protein</fullName>
    </recommendedName>
</protein>
<dbReference type="InterPro" id="IPR058594">
    <property type="entry name" value="PB1-like_dom_pln"/>
</dbReference>
<proteinExistence type="predicted"/>
<evidence type="ECO:0000313" key="3">
    <source>
        <dbReference type="Proteomes" id="UP001151760"/>
    </source>
</evidence>
<feature type="non-terminal residue" evidence="2">
    <location>
        <position position="279"/>
    </location>
</feature>
<accession>A0ABQ4XEN7</accession>